<name>A0A0B7NGD5_9FUNG</name>
<evidence type="ECO:0000313" key="3">
    <source>
        <dbReference type="Proteomes" id="UP000054107"/>
    </source>
</evidence>
<accession>A0A0B7NGD5</accession>
<feature type="compositionally biased region" description="Low complexity" evidence="1">
    <location>
        <begin position="486"/>
        <end position="496"/>
    </location>
</feature>
<dbReference type="Proteomes" id="UP000054107">
    <property type="component" value="Unassembled WGS sequence"/>
</dbReference>
<organism evidence="2 3">
    <name type="scientific">Parasitella parasitica</name>
    <dbReference type="NCBI Taxonomy" id="35722"/>
    <lineage>
        <taxon>Eukaryota</taxon>
        <taxon>Fungi</taxon>
        <taxon>Fungi incertae sedis</taxon>
        <taxon>Mucoromycota</taxon>
        <taxon>Mucoromycotina</taxon>
        <taxon>Mucoromycetes</taxon>
        <taxon>Mucorales</taxon>
        <taxon>Mucorineae</taxon>
        <taxon>Mucoraceae</taxon>
        <taxon>Parasitella</taxon>
    </lineage>
</organism>
<reference evidence="2 3" key="1">
    <citation type="submission" date="2014-09" db="EMBL/GenBank/DDBJ databases">
        <authorList>
            <person name="Ellenberger Sabrina"/>
        </authorList>
    </citation>
    <scope>NUCLEOTIDE SEQUENCE [LARGE SCALE GENOMIC DNA]</scope>
    <source>
        <strain evidence="2 3">CBS 412.66</strain>
    </source>
</reference>
<dbReference type="EMBL" id="LN733168">
    <property type="protein sequence ID" value="CEP16457.1"/>
    <property type="molecule type" value="Genomic_DNA"/>
</dbReference>
<dbReference type="AlphaFoldDB" id="A0A0B7NGD5"/>
<dbReference type="PANTHER" id="PTHR19446">
    <property type="entry name" value="REVERSE TRANSCRIPTASES"/>
    <property type="match status" value="1"/>
</dbReference>
<feature type="compositionally biased region" description="Polar residues" evidence="1">
    <location>
        <begin position="545"/>
        <end position="554"/>
    </location>
</feature>
<dbReference type="OrthoDB" id="19659at2759"/>
<sequence>MEQGEYNKAIARFSRIRKNRATKPSFSSLDPQQSDAGTIYSGTLLHQSSAALLPQLTEAEIPFTQADCPFDIEEIQDLIKNLPRKKALGTDHITAEMLIPVSDALSLRLLPLFTLCWCWSYTPFSWRVAQVVPIHKKGPTTDPGNFRPISLTSVFRKLFKKSIHQALQASNPQLDIAKGSFREYRSSLDQVLCLTEVCYRWNPRKCVIVAPPRGTQEYRLYDTNITKEASFSQTIHEPNICYRGPFERGFHITIDALLCPNDTFADGIWIGNQTNIKQLEAGQNDFSNSLWQKCEAVLDRLDRRTFNTLKRASLQDSYDTLCRQTLAVDPIPWLPMTRMERSQPTNAQYRASWAVRWPAICLILFELDHIFHDEEVPPAPPNIGASLAEWWQSQAQSSLLEAILKAQASVISEEELSHIRSNMDKVAIYHTKLLSLTATMSMLAGRSKQLKDRAAKLQELKMKYLSDIDEIRKLEREKDQTIAARTSVSTPTLLPSPTTPDPAVPSTASPPATIPKLVKKKTKARQALIDDGGGDDGESWKPKKSPSQQRPVKK</sequence>
<evidence type="ECO:0008006" key="4">
    <source>
        <dbReference type="Google" id="ProtNLM"/>
    </source>
</evidence>
<protein>
    <recommendedName>
        <fullName evidence="4">Reverse transcriptase domain-containing protein</fullName>
    </recommendedName>
</protein>
<keyword evidence="3" id="KW-1185">Reference proteome</keyword>
<feature type="compositionally biased region" description="Low complexity" evidence="1">
    <location>
        <begin position="504"/>
        <end position="515"/>
    </location>
</feature>
<evidence type="ECO:0000256" key="1">
    <source>
        <dbReference type="SAM" id="MobiDB-lite"/>
    </source>
</evidence>
<evidence type="ECO:0000313" key="2">
    <source>
        <dbReference type="EMBL" id="CEP16457.1"/>
    </source>
</evidence>
<proteinExistence type="predicted"/>
<feature type="region of interest" description="Disordered" evidence="1">
    <location>
        <begin position="482"/>
        <end position="554"/>
    </location>
</feature>
<gene>
    <name evidence="2" type="primary">PARPA_10723.1 scaffold 41683</name>
</gene>